<proteinExistence type="predicted"/>
<dbReference type="InterPro" id="IPR047287">
    <property type="entry name" value="Tudor_SGF29_rpt2"/>
</dbReference>
<keyword evidence="8" id="KW-1185">Reference proteome</keyword>
<keyword evidence="3" id="KW-0804">Transcription</keyword>
<dbReference type="InterPro" id="IPR010750">
    <property type="entry name" value="SGF29_tudor-like_dom"/>
</dbReference>
<dbReference type="PANTHER" id="PTHR21539:SF0">
    <property type="entry name" value="SAGA-ASSOCIATED FACTOR 29"/>
    <property type="match status" value="1"/>
</dbReference>
<accession>A0A8K1CTX9</accession>
<dbReference type="Proteomes" id="UP000794436">
    <property type="component" value="Unassembled WGS sequence"/>
</dbReference>
<dbReference type="PROSITE" id="PS51518">
    <property type="entry name" value="SGF29_C"/>
    <property type="match status" value="1"/>
</dbReference>
<evidence type="ECO:0000256" key="1">
    <source>
        <dbReference type="ARBA" id="ARBA00004123"/>
    </source>
</evidence>
<comment type="caution">
    <text evidence="7">The sequence shown here is derived from an EMBL/GenBank/DDBJ whole genome shotgun (WGS) entry which is preliminary data.</text>
</comment>
<feature type="domain" description="SGF29 C-terminal" evidence="6">
    <location>
        <begin position="113"/>
        <end position="264"/>
    </location>
</feature>
<evidence type="ECO:0000256" key="3">
    <source>
        <dbReference type="ARBA" id="ARBA00023163"/>
    </source>
</evidence>
<dbReference type="EMBL" id="SPLM01000002">
    <property type="protein sequence ID" value="TMW68546.1"/>
    <property type="molecule type" value="Genomic_DNA"/>
</dbReference>
<dbReference type="GO" id="GO:0005634">
    <property type="term" value="C:nucleus"/>
    <property type="evidence" value="ECO:0007669"/>
    <property type="project" value="UniProtKB-SubCell"/>
</dbReference>
<evidence type="ECO:0000313" key="8">
    <source>
        <dbReference type="Proteomes" id="UP000794436"/>
    </source>
</evidence>
<dbReference type="AlphaFoldDB" id="A0A8K1CTX9"/>
<dbReference type="CDD" id="cd20393">
    <property type="entry name" value="Tudor_SGF29_rpt1"/>
    <property type="match status" value="1"/>
</dbReference>
<dbReference type="Gene3D" id="2.30.30.140">
    <property type="match status" value="2"/>
</dbReference>
<evidence type="ECO:0000256" key="5">
    <source>
        <dbReference type="SAM" id="MobiDB-lite"/>
    </source>
</evidence>
<dbReference type="PANTHER" id="PTHR21539">
    <property type="entry name" value="SAGA-ASSOCIATED FACTOR 29"/>
    <property type="match status" value="1"/>
</dbReference>
<keyword evidence="4" id="KW-0539">Nucleus</keyword>
<dbReference type="Pfam" id="PF07039">
    <property type="entry name" value="SGF29_Tudor"/>
    <property type="match status" value="1"/>
</dbReference>
<protein>
    <recommendedName>
        <fullName evidence="6">SGF29 C-terminal domain-containing protein</fullName>
    </recommendedName>
</protein>
<dbReference type="CDD" id="cd20394">
    <property type="entry name" value="Tudor_SGF29_rpt2"/>
    <property type="match status" value="1"/>
</dbReference>
<feature type="region of interest" description="Disordered" evidence="5">
    <location>
        <begin position="156"/>
        <end position="182"/>
    </location>
</feature>
<gene>
    <name evidence="7" type="ORF">Poli38472_006014</name>
</gene>
<dbReference type="OrthoDB" id="10265994at2759"/>
<dbReference type="GO" id="GO:0000124">
    <property type="term" value="C:SAGA complex"/>
    <property type="evidence" value="ECO:0007669"/>
    <property type="project" value="InterPro"/>
</dbReference>
<keyword evidence="2" id="KW-0805">Transcription regulation</keyword>
<sequence length="264" mass="29662">MESCASQTALDAFMVTQLIDNGMEPIAKKINRLYAKLQHVQDDEAMRKRYARQLQHMLSLAYRLVVQHRDQLTECIDTIDHDLKRGVLDGSGDVVTPTPTATSSNGRRRGFFDEEILSVGSHVAAKVARSHELWILARVISYNSLTRMYVVEDVDTGEDDDGEGGANGTQTAQAEPERRHHVVPRDQVKDLPADSLETDGWIHYALNQHVMAMYPNTTSFYSAVVRVPNPKGAPYVLVRFDDDADEFGSHAPDRKIPFRFVVPL</sequence>
<comment type="subcellular location">
    <subcellularLocation>
        <location evidence="1">Nucleus</location>
    </subcellularLocation>
</comment>
<organism evidence="7 8">
    <name type="scientific">Pythium oligandrum</name>
    <name type="common">Mycoparasitic fungus</name>
    <dbReference type="NCBI Taxonomy" id="41045"/>
    <lineage>
        <taxon>Eukaryota</taxon>
        <taxon>Sar</taxon>
        <taxon>Stramenopiles</taxon>
        <taxon>Oomycota</taxon>
        <taxon>Peronosporomycetes</taxon>
        <taxon>Pythiales</taxon>
        <taxon>Pythiaceae</taxon>
        <taxon>Pythium</taxon>
    </lineage>
</organism>
<dbReference type="InterPro" id="IPR047288">
    <property type="entry name" value="Tudor_SGF29_rpt1"/>
</dbReference>
<dbReference type="InterPro" id="IPR037802">
    <property type="entry name" value="SGF29"/>
</dbReference>
<evidence type="ECO:0000256" key="4">
    <source>
        <dbReference type="ARBA" id="ARBA00023242"/>
    </source>
</evidence>
<evidence type="ECO:0000256" key="2">
    <source>
        <dbReference type="ARBA" id="ARBA00023015"/>
    </source>
</evidence>
<evidence type="ECO:0000313" key="7">
    <source>
        <dbReference type="EMBL" id="TMW68546.1"/>
    </source>
</evidence>
<evidence type="ECO:0000259" key="6">
    <source>
        <dbReference type="PROSITE" id="PS51518"/>
    </source>
</evidence>
<reference evidence="7" key="1">
    <citation type="submission" date="2019-03" db="EMBL/GenBank/DDBJ databases">
        <title>Long read genome sequence of the mycoparasitic Pythium oligandrum ATCC 38472 isolated from sugarbeet rhizosphere.</title>
        <authorList>
            <person name="Gaulin E."/>
        </authorList>
    </citation>
    <scope>NUCLEOTIDE SEQUENCE</scope>
    <source>
        <strain evidence="7">ATCC 38472_TT</strain>
    </source>
</reference>
<name>A0A8K1CTX9_PYTOL</name>